<accession>A0A934S0E2</accession>
<protein>
    <submittedName>
        <fullName evidence="3">Uncharacterized protein</fullName>
    </submittedName>
</protein>
<evidence type="ECO:0000313" key="4">
    <source>
        <dbReference type="Proteomes" id="UP000617628"/>
    </source>
</evidence>
<dbReference type="RefSeq" id="WP_200355013.1">
    <property type="nucleotide sequence ID" value="NZ_JAENIL010000012.1"/>
</dbReference>
<keyword evidence="4" id="KW-1185">Reference proteome</keyword>
<comment type="caution">
    <text evidence="3">The sequence shown here is derived from an EMBL/GenBank/DDBJ whole genome shotgun (WGS) entry which is preliminary data.</text>
</comment>
<dbReference type="Proteomes" id="UP000617628">
    <property type="component" value="Unassembled WGS sequence"/>
</dbReference>
<feature type="region of interest" description="Disordered" evidence="1">
    <location>
        <begin position="41"/>
        <end position="86"/>
    </location>
</feature>
<feature type="compositionally biased region" description="Low complexity" evidence="1">
    <location>
        <begin position="58"/>
        <end position="74"/>
    </location>
</feature>
<sequence length="501" mass="54345">MKTLFLVISSAISIGALASLPFMYNAGFTAGVQSVASPAPLTEEAASVPETAPPHAPTTPLAATNETESTTPAEQTPPPTPSQLLNNKIDSITANTPISEAMEIWAEIEALPVGTEKRSKTLRFLRAFGQAHGQEAFLAFLDNPSPNALRNLGPVAAGWAQNAPVDAWAALLAASNNGAIRGVDLRSTISEVARTDLTAALGMIDDLQGSRRNAEFRALVNNQNDAASFETIFHNTLQIQDSQLRSRSMQSLFDAWSDFDFDASLTAIEAIPNTQIARSSMHGILNSWAQRDGAEAFAYALENQNDPNVSGALLSVTRNWLRTSTTFDTDEVFHAISSLPDRDQTLFNLAGDLVAANPEATMAMIQAIENPEMRNRTYQRSISQWGRNDIDSAENFARAQEDQMSKAAMLSTLSRGRMEQGGSLDLYADAIGELESQAHRQRVLIGLRRNVSSMGGRATDEQVAAVDNILDRYSSDMKNVTFMPDGRVRIRRPAPPPRSNP</sequence>
<feature type="signal peptide" evidence="2">
    <location>
        <begin position="1"/>
        <end position="18"/>
    </location>
</feature>
<reference evidence="3" key="1">
    <citation type="submission" date="2021-01" db="EMBL/GenBank/DDBJ databases">
        <title>Modified the classification status of verrucomicrobia.</title>
        <authorList>
            <person name="Feng X."/>
        </authorList>
    </citation>
    <scope>NUCLEOTIDE SEQUENCE</scope>
    <source>
        <strain evidence="3">KCTC 13126</strain>
    </source>
</reference>
<evidence type="ECO:0000256" key="2">
    <source>
        <dbReference type="SAM" id="SignalP"/>
    </source>
</evidence>
<organism evidence="3 4">
    <name type="scientific">Pelagicoccus mobilis</name>
    <dbReference type="NCBI Taxonomy" id="415221"/>
    <lineage>
        <taxon>Bacteria</taxon>
        <taxon>Pseudomonadati</taxon>
        <taxon>Verrucomicrobiota</taxon>
        <taxon>Opitutia</taxon>
        <taxon>Puniceicoccales</taxon>
        <taxon>Pelagicoccaceae</taxon>
        <taxon>Pelagicoccus</taxon>
    </lineage>
</organism>
<dbReference type="EMBL" id="JAENIL010000012">
    <property type="protein sequence ID" value="MBK1876798.1"/>
    <property type="molecule type" value="Genomic_DNA"/>
</dbReference>
<gene>
    <name evidence="3" type="ORF">JIN87_07960</name>
</gene>
<dbReference type="AlphaFoldDB" id="A0A934S0E2"/>
<evidence type="ECO:0000313" key="3">
    <source>
        <dbReference type="EMBL" id="MBK1876798.1"/>
    </source>
</evidence>
<name>A0A934S0E2_9BACT</name>
<evidence type="ECO:0000256" key="1">
    <source>
        <dbReference type="SAM" id="MobiDB-lite"/>
    </source>
</evidence>
<feature type="chain" id="PRO_5037956769" evidence="2">
    <location>
        <begin position="19"/>
        <end position="501"/>
    </location>
</feature>
<keyword evidence="2" id="KW-0732">Signal</keyword>
<proteinExistence type="predicted"/>